<reference evidence="2" key="1">
    <citation type="journal article" date="2014" name="PLoS ONE">
        <title>Transcriptome-Based Identification of ABC Transporters in the Western Tarnished Plant Bug Lygus hesperus.</title>
        <authorList>
            <person name="Hull J.J."/>
            <person name="Chaney K."/>
            <person name="Geib S.M."/>
            <person name="Fabrick J.A."/>
            <person name="Brent C.S."/>
            <person name="Walsh D."/>
            <person name="Lavine L.C."/>
        </authorList>
    </citation>
    <scope>NUCLEOTIDE SEQUENCE</scope>
</reference>
<proteinExistence type="predicted"/>
<dbReference type="EMBL" id="GBHO01006002">
    <property type="protein sequence ID" value="JAG37602.1"/>
    <property type="molecule type" value="Transcribed_RNA"/>
</dbReference>
<organism evidence="2">
    <name type="scientific">Lygus hesperus</name>
    <name type="common">Western plant bug</name>
    <dbReference type="NCBI Taxonomy" id="30085"/>
    <lineage>
        <taxon>Eukaryota</taxon>
        <taxon>Metazoa</taxon>
        <taxon>Ecdysozoa</taxon>
        <taxon>Arthropoda</taxon>
        <taxon>Hexapoda</taxon>
        <taxon>Insecta</taxon>
        <taxon>Pterygota</taxon>
        <taxon>Neoptera</taxon>
        <taxon>Paraneoptera</taxon>
        <taxon>Hemiptera</taxon>
        <taxon>Heteroptera</taxon>
        <taxon>Panheteroptera</taxon>
        <taxon>Cimicomorpha</taxon>
        <taxon>Miridae</taxon>
        <taxon>Mirini</taxon>
        <taxon>Lygus</taxon>
    </lineage>
</organism>
<name>A0A0A9YXA5_LYGHE</name>
<gene>
    <name evidence="2" type="primary">E1_8</name>
    <name evidence="2" type="ORF">CM83_5070</name>
</gene>
<reference evidence="2" key="2">
    <citation type="submission" date="2014-07" db="EMBL/GenBank/DDBJ databases">
        <authorList>
            <person name="Hull J."/>
        </authorList>
    </citation>
    <scope>NUCLEOTIDE SEQUENCE</scope>
</reference>
<feature type="non-terminal residue" evidence="2">
    <location>
        <position position="120"/>
    </location>
</feature>
<feature type="compositionally biased region" description="Basic residues" evidence="1">
    <location>
        <begin position="53"/>
        <end position="65"/>
    </location>
</feature>
<accession>A0A0A9YXA5</accession>
<feature type="region of interest" description="Disordered" evidence="1">
    <location>
        <begin position="1"/>
        <end position="97"/>
    </location>
</feature>
<feature type="compositionally biased region" description="Polar residues" evidence="1">
    <location>
        <begin position="23"/>
        <end position="52"/>
    </location>
</feature>
<evidence type="ECO:0000313" key="2">
    <source>
        <dbReference type="EMBL" id="JAG37602.1"/>
    </source>
</evidence>
<evidence type="ECO:0000256" key="1">
    <source>
        <dbReference type="SAM" id="MobiDB-lite"/>
    </source>
</evidence>
<protein>
    <submittedName>
        <fullName evidence="2">Replication protein E1</fullName>
    </submittedName>
</protein>
<dbReference type="AlphaFoldDB" id="A0A0A9YXA5"/>
<feature type="compositionally biased region" description="Low complexity" evidence="1">
    <location>
        <begin position="68"/>
        <end position="83"/>
    </location>
</feature>
<sequence>MVTTRKGTKANCTGEGYSARVDGNTTIGDETELATNVFPQLQESKSHQPTTPKNKKSKKKKKRKKTDSPNSPISDLSSSSNDNPLHESTISTEDDAFATPRAHNVECYNLARFKANSFSG</sequence>